<evidence type="ECO:0000256" key="1">
    <source>
        <dbReference type="SAM" id="MobiDB-lite"/>
    </source>
</evidence>
<dbReference type="Gene3D" id="3.30.60.30">
    <property type="match status" value="1"/>
</dbReference>
<feature type="compositionally biased region" description="Basic and acidic residues" evidence="1">
    <location>
        <begin position="96"/>
        <end position="118"/>
    </location>
</feature>
<dbReference type="EMBL" id="CAVLEF010000010">
    <property type="protein sequence ID" value="CAK1547889.1"/>
    <property type="molecule type" value="Genomic_DNA"/>
</dbReference>
<protein>
    <submittedName>
        <fullName evidence="2">Uncharacterized protein</fullName>
    </submittedName>
</protein>
<reference evidence="2 3" key="1">
    <citation type="submission" date="2023-11" db="EMBL/GenBank/DDBJ databases">
        <authorList>
            <person name="Okamura Y."/>
        </authorList>
    </citation>
    <scope>NUCLEOTIDE SEQUENCE [LARGE SCALE GENOMIC DNA]</scope>
</reference>
<proteinExistence type="predicted"/>
<gene>
    <name evidence="2" type="ORF">LNINA_LOCUS7327</name>
</gene>
<sequence length="241" mass="27534">MNSKEALVVLEENSREVEEKDEFNVNLEENYAQNDEIQNDEPGSVHVIGDENDTNIQNAFDDEKPLKKEDEKSNEVHNGEKTLTIVKNESVGGVSDQEKDLQNNDEKRIDDNSGDKKSQYNNALKVPNDYDQEDDEEADLDENNKYCPTKCASSDMMICAHCQHGVFRTFMSVCHLRAFTCAHTDEKLSLVSRKPCVQSAPFLYDLPETKGRIEHSDDRVLQFIKCRRDGKLGKDPQCNFH</sequence>
<feature type="compositionally biased region" description="Acidic residues" evidence="1">
    <location>
        <begin position="130"/>
        <end position="139"/>
    </location>
</feature>
<keyword evidence="3" id="KW-1185">Reference proteome</keyword>
<evidence type="ECO:0000313" key="2">
    <source>
        <dbReference type="EMBL" id="CAK1547889.1"/>
    </source>
</evidence>
<name>A0AAV1JH21_9NEOP</name>
<dbReference type="Proteomes" id="UP001497472">
    <property type="component" value="Unassembled WGS sequence"/>
</dbReference>
<feature type="compositionally biased region" description="Basic and acidic residues" evidence="1">
    <location>
        <begin position="61"/>
        <end position="80"/>
    </location>
</feature>
<dbReference type="AlphaFoldDB" id="A0AAV1JH21"/>
<evidence type="ECO:0000313" key="3">
    <source>
        <dbReference type="Proteomes" id="UP001497472"/>
    </source>
</evidence>
<feature type="region of interest" description="Disordered" evidence="1">
    <location>
        <begin position="30"/>
        <end position="139"/>
    </location>
</feature>
<organism evidence="2 3">
    <name type="scientific">Leptosia nina</name>
    <dbReference type="NCBI Taxonomy" id="320188"/>
    <lineage>
        <taxon>Eukaryota</taxon>
        <taxon>Metazoa</taxon>
        <taxon>Ecdysozoa</taxon>
        <taxon>Arthropoda</taxon>
        <taxon>Hexapoda</taxon>
        <taxon>Insecta</taxon>
        <taxon>Pterygota</taxon>
        <taxon>Neoptera</taxon>
        <taxon>Endopterygota</taxon>
        <taxon>Lepidoptera</taxon>
        <taxon>Glossata</taxon>
        <taxon>Ditrysia</taxon>
        <taxon>Papilionoidea</taxon>
        <taxon>Pieridae</taxon>
        <taxon>Pierinae</taxon>
        <taxon>Leptosia</taxon>
    </lineage>
</organism>
<accession>A0AAV1JH21</accession>
<comment type="caution">
    <text evidence="2">The sequence shown here is derived from an EMBL/GenBank/DDBJ whole genome shotgun (WGS) entry which is preliminary data.</text>
</comment>